<evidence type="ECO:0000256" key="8">
    <source>
        <dbReference type="ARBA" id="ARBA00023136"/>
    </source>
</evidence>
<comment type="caution">
    <text evidence="13">The sequence shown here is derived from an EMBL/GenBank/DDBJ whole genome shotgun (WGS) entry which is preliminary data.</text>
</comment>
<dbReference type="PANTHER" id="PTHR11562:SF17">
    <property type="entry name" value="RE54080P-RELATED"/>
    <property type="match status" value="1"/>
</dbReference>
<dbReference type="InterPro" id="IPR027470">
    <property type="entry name" value="Cation_efflux_CTD"/>
</dbReference>
<evidence type="ECO:0000256" key="9">
    <source>
        <dbReference type="SAM" id="MobiDB-lite"/>
    </source>
</evidence>
<dbReference type="Proteomes" id="UP000245073">
    <property type="component" value="Unassembled WGS sequence"/>
</dbReference>
<keyword evidence="5" id="KW-0864">Zinc transport</keyword>
<evidence type="ECO:0000256" key="7">
    <source>
        <dbReference type="ARBA" id="ARBA00023065"/>
    </source>
</evidence>
<evidence type="ECO:0000256" key="6">
    <source>
        <dbReference type="ARBA" id="ARBA00022989"/>
    </source>
</evidence>
<feature type="transmembrane region" description="Helical" evidence="10">
    <location>
        <begin position="223"/>
        <end position="244"/>
    </location>
</feature>
<evidence type="ECO:0000256" key="1">
    <source>
        <dbReference type="ARBA" id="ARBA00004141"/>
    </source>
</evidence>
<dbReference type="InterPro" id="IPR027469">
    <property type="entry name" value="Cation_efflux_TMD_sf"/>
</dbReference>
<evidence type="ECO:0000259" key="12">
    <source>
        <dbReference type="Pfam" id="PF16916"/>
    </source>
</evidence>
<dbReference type="InterPro" id="IPR002524">
    <property type="entry name" value="Cation_efflux"/>
</dbReference>
<feature type="transmembrane region" description="Helical" evidence="10">
    <location>
        <begin position="195"/>
        <end position="217"/>
    </location>
</feature>
<comment type="similarity">
    <text evidence="2">Belongs to the cation diffusion facilitator (CDF) transporter (TC 2.A.4) family. SLC30A subfamily.</text>
</comment>
<reference evidence="13 14" key="1">
    <citation type="submission" date="2018-04" db="EMBL/GenBank/DDBJ databases">
        <title>The genome sequence of Caulobacter sp. 744.</title>
        <authorList>
            <person name="Gao J."/>
            <person name="Sun J."/>
        </authorList>
    </citation>
    <scope>NUCLEOTIDE SEQUENCE [LARGE SCALE GENOMIC DNA]</scope>
    <source>
        <strain evidence="13 14">774</strain>
    </source>
</reference>
<dbReference type="GO" id="GO:0005385">
    <property type="term" value="F:zinc ion transmembrane transporter activity"/>
    <property type="evidence" value="ECO:0007669"/>
    <property type="project" value="TreeGrafter"/>
</dbReference>
<feature type="transmembrane region" description="Helical" evidence="10">
    <location>
        <begin position="66"/>
        <end position="89"/>
    </location>
</feature>
<dbReference type="PANTHER" id="PTHR11562">
    <property type="entry name" value="CATION EFFLUX PROTEIN/ ZINC TRANSPORTER"/>
    <property type="match status" value="1"/>
</dbReference>
<dbReference type="InterPro" id="IPR036837">
    <property type="entry name" value="Cation_efflux_CTD_sf"/>
</dbReference>
<feature type="compositionally biased region" description="Basic and acidic residues" evidence="9">
    <location>
        <begin position="1"/>
        <end position="25"/>
    </location>
</feature>
<dbReference type="AlphaFoldDB" id="A0A2T9JNI9"/>
<feature type="transmembrane region" description="Helical" evidence="10">
    <location>
        <begin position="126"/>
        <end position="150"/>
    </location>
</feature>
<dbReference type="InterPro" id="IPR058533">
    <property type="entry name" value="Cation_efflux_TM"/>
</dbReference>
<evidence type="ECO:0000313" key="13">
    <source>
        <dbReference type="EMBL" id="PVM85267.1"/>
    </source>
</evidence>
<keyword evidence="3" id="KW-0813">Transport</keyword>
<dbReference type="Pfam" id="PF01545">
    <property type="entry name" value="Cation_efflux"/>
    <property type="match status" value="1"/>
</dbReference>
<organism evidence="13 14">
    <name type="scientific">Caulobacter endophyticus</name>
    <dbReference type="NCBI Taxonomy" id="2172652"/>
    <lineage>
        <taxon>Bacteria</taxon>
        <taxon>Pseudomonadati</taxon>
        <taxon>Pseudomonadota</taxon>
        <taxon>Alphaproteobacteria</taxon>
        <taxon>Caulobacterales</taxon>
        <taxon>Caulobacteraceae</taxon>
        <taxon>Caulobacter</taxon>
    </lineage>
</organism>
<keyword evidence="5" id="KW-0862">Zinc</keyword>
<gene>
    <name evidence="13" type="ORF">DDF67_18240</name>
</gene>
<keyword evidence="7" id="KW-0406">Ion transport</keyword>
<evidence type="ECO:0000256" key="4">
    <source>
        <dbReference type="ARBA" id="ARBA00022692"/>
    </source>
</evidence>
<feature type="transmembrane region" description="Helical" evidence="10">
    <location>
        <begin position="162"/>
        <end position="183"/>
    </location>
</feature>
<name>A0A2T9JNI9_9CAUL</name>
<dbReference type="Pfam" id="PF16916">
    <property type="entry name" value="ZT_dimer"/>
    <property type="match status" value="1"/>
</dbReference>
<dbReference type="EMBL" id="QDKQ01000061">
    <property type="protein sequence ID" value="PVM85267.1"/>
    <property type="molecule type" value="Genomic_DNA"/>
</dbReference>
<protein>
    <submittedName>
        <fullName evidence="13">Cation transporter</fullName>
    </submittedName>
</protein>
<accession>A0A2T9JNI9</accession>
<dbReference type="RefSeq" id="WP_109102274.1">
    <property type="nucleotide sequence ID" value="NZ_QDKQ01000061.1"/>
</dbReference>
<sequence>MPHDHPGHDHDHHDHDHGHDHDHDHHHGGHAHGHHHHGHSHGHGHGHHGHSHAPADFGRAFAIGTALNLAFVAAEAAAGFFTGSLALLADAGHNLSDVLGLLLAWGAAVLAKRAPTGRRTYGLRKGTILASLTNAALLLVAVGAIAWEAVRRFADPQPVQTGPVMIVAAIGIAINTATALMFMKGSKDDLNVRGAFLHMAADAAVSAGVVVAALAMWATGWLWLDPVVSLAIVVVIVLGTWGLLRDSLDLALDAAPRGIDPKAVADWLAKQPGVAEVHDLHIWAMSTTETAMTAHLVRPDEADHDQFLHDVCGQLAKRFNIGHSTIQIERGGHAHPCALAAEGSV</sequence>
<evidence type="ECO:0000256" key="10">
    <source>
        <dbReference type="SAM" id="Phobius"/>
    </source>
</evidence>
<feature type="domain" description="Cation efflux protein transmembrane" evidence="11">
    <location>
        <begin position="63"/>
        <end position="249"/>
    </location>
</feature>
<keyword evidence="6 10" id="KW-1133">Transmembrane helix</keyword>
<evidence type="ECO:0000259" key="11">
    <source>
        <dbReference type="Pfam" id="PF01545"/>
    </source>
</evidence>
<feature type="compositionally biased region" description="Basic residues" evidence="9">
    <location>
        <begin position="26"/>
        <end position="51"/>
    </location>
</feature>
<dbReference type="SUPFAM" id="SSF160240">
    <property type="entry name" value="Cation efflux protein cytoplasmic domain-like"/>
    <property type="match status" value="1"/>
</dbReference>
<keyword evidence="4 10" id="KW-0812">Transmembrane</keyword>
<dbReference type="Gene3D" id="1.20.1510.10">
    <property type="entry name" value="Cation efflux protein transmembrane domain"/>
    <property type="match status" value="1"/>
</dbReference>
<comment type="subcellular location">
    <subcellularLocation>
        <location evidence="1">Membrane</location>
        <topology evidence="1">Multi-pass membrane protein</topology>
    </subcellularLocation>
</comment>
<dbReference type="SUPFAM" id="SSF161111">
    <property type="entry name" value="Cation efflux protein transmembrane domain-like"/>
    <property type="match status" value="1"/>
</dbReference>
<evidence type="ECO:0000256" key="5">
    <source>
        <dbReference type="ARBA" id="ARBA00022906"/>
    </source>
</evidence>
<evidence type="ECO:0000256" key="3">
    <source>
        <dbReference type="ARBA" id="ARBA00022448"/>
    </source>
</evidence>
<feature type="region of interest" description="Disordered" evidence="9">
    <location>
        <begin position="1"/>
        <end position="53"/>
    </location>
</feature>
<dbReference type="InterPro" id="IPR050681">
    <property type="entry name" value="CDF/SLC30A"/>
</dbReference>
<dbReference type="NCBIfam" id="TIGR01297">
    <property type="entry name" value="CDF"/>
    <property type="match status" value="1"/>
</dbReference>
<dbReference type="OrthoDB" id="9809646at2"/>
<proteinExistence type="inferred from homology"/>
<feature type="domain" description="Cation efflux protein cytoplasmic" evidence="12">
    <location>
        <begin position="257"/>
        <end position="329"/>
    </location>
</feature>
<keyword evidence="14" id="KW-1185">Reference proteome</keyword>
<evidence type="ECO:0000256" key="2">
    <source>
        <dbReference type="ARBA" id="ARBA00008873"/>
    </source>
</evidence>
<keyword evidence="8 10" id="KW-0472">Membrane</keyword>
<dbReference type="GO" id="GO:0005886">
    <property type="term" value="C:plasma membrane"/>
    <property type="evidence" value="ECO:0007669"/>
    <property type="project" value="TreeGrafter"/>
</dbReference>
<feature type="transmembrane region" description="Helical" evidence="10">
    <location>
        <begin position="95"/>
        <end position="114"/>
    </location>
</feature>
<evidence type="ECO:0000313" key="14">
    <source>
        <dbReference type="Proteomes" id="UP000245073"/>
    </source>
</evidence>